<dbReference type="Proteomes" id="UP001165395">
    <property type="component" value="Unassembled WGS sequence"/>
</dbReference>
<dbReference type="InterPro" id="IPR013559">
    <property type="entry name" value="YheO"/>
</dbReference>
<accession>A0ABS8DBU2</accession>
<dbReference type="EMBL" id="JAJBZT010000012">
    <property type="protein sequence ID" value="MCB6185103.1"/>
    <property type="molecule type" value="Genomic_DNA"/>
</dbReference>
<feature type="domain" description="YheO-like" evidence="1">
    <location>
        <begin position="13"/>
        <end position="118"/>
    </location>
</feature>
<feature type="domain" description="Transcriptional regulator DauR-like HTH" evidence="2">
    <location>
        <begin position="145"/>
        <end position="206"/>
    </location>
</feature>
<protein>
    <submittedName>
        <fullName evidence="3">PAS domain-containing protein</fullName>
    </submittedName>
</protein>
<evidence type="ECO:0000313" key="4">
    <source>
        <dbReference type="Proteomes" id="UP001165395"/>
    </source>
</evidence>
<name>A0ABS8DBU2_9NEIS</name>
<gene>
    <name evidence="3" type="ORF">LIN78_16265</name>
</gene>
<dbReference type="Pfam" id="PF13309">
    <property type="entry name" value="HTH_22"/>
    <property type="match status" value="1"/>
</dbReference>
<organism evidence="3 4">
    <name type="scientific">Leeia speluncae</name>
    <dbReference type="NCBI Taxonomy" id="2884804"/>
    <lineage>
        <taxon>Bacteria</taxon>
        <taxon>Pseudomonadati</taxon>
        <taxon>Pseudomonadota</taxon>
        <taxon>Betaproteobacteria</taxon>
        <taxon>Neisseriales</taxon>
        <taxon>Leeiaceae</taxon>
        <taxon>Leeia</taxon>
    </lineage>
</organism>
<reference evidence="3" key="1">
    <citation type="submission" date="2021-10" db="EMBL/GenBank/DDBJ databases">
        <title>The complete genome sequence of Leeia sp. TBRC 13508.</title>
        <authorList>
            <person name="Charoenyingcharoen P."/>
            <person name="Yukphan P."/>
        </authorList>
    </citation>
    <scope>NUCLEOTIDE SEQUENCE</scope>
    <source>
        <strain evidence="3">TBRC 13508</strain>
    </source>
</reference>
<dbReference type="InterPro" id="IPR039446">
    <property type="entry name" value="DauR-like"/>
</dbReference>
<keyword evidence="4" id="KW-1185">Reference proteome</keyword>
<comment type="caution">
    <text evidence="3">The sequence shown here is derived from an EMBL/GenBank/DDBJ whole genome shotgun (WGS) entry which is preliminary data.</text>
</comment>
<evidence type="ECO:0000313" key="3">
    <source>
        <dbReference type="EMBL" id="MCB6185103.1"/>
    </source>
</evidence>
<dbReference type="Pfam" id="PF08348">
    <property type="entry name" value="PAS_6"/>
    <property type="match status" value="1"/>
</dbReference>
<sequence>MKNDGSKTKNELLETYIPIADAISSLFFPNVEVVLHDLASQEVVYISNNLSKRKIGDPAGLDAIGFTPDAKVIGPYEKLNWDGKKIRSVSVVARNANAEPKLLICINMNVSVFEEARNALDLFLSITKVQPQPESLFKDDWQERINTFLHHWLKENQSSLSTLSQAQKRELVSALYAEGAFHAKHSAEYIANVLSLGRATIFKYLKALRAPSGR</sequence>
<dbReference type="InterPro" id="IPR039445">
    <property type="entry name" value="DauR-like_HTH"/>
</dbReference>
<dbReference type="PANTHER" id="PTHR35568">
    <property type="entry name" value="TRANSCRIPTIONAL REGULATOR DAUR"/>
    <property type="match status" value="1"/>
</dbReference>
<evidence type="ECO:0000259" key="1">
    <source>
        <dbReference type="Pfam" id="PF08348"/>
    </source>
</evidence>
<dbReference type="PANTHER" id="PTHR35568:SF1">
    <property type="entry name" value="TRANSCRIPTIONAL REGULATOR DAUR"/>
    <property type="match status" value="1"/>
</dbReference>
<dbReference type="RefSeq" id="WP_227181934.1">
    <property type="nucleotide sequence ID" value="NZ_JAJBZT010000012.1"/>
</dbReference>
<evidence type="ECO:0000259" key="2">
    <source>
        <dbReference type="Pfam" id="PF13309"/>
    </source>
</evidence>
<proteinExistence type="predicted"/>